<keyword evidence="10 13" id="KW-1133">Transmembrane helix</keyword>
<keyword evidence="15" id="KW-1185">Reference proteome</keyword>
<dbReference type="NCBIfam" id="TIGR00739">
    <property type="entry name" value="yajC"/>
    <property type="match status" value="1"/>
</dbReference>
<keyword evidence="6" id="KW-0813">Transport</keyword>
<proteinExistence type="inferred from homology"/>
<name>A0A2A2SG79_9SPHN</name>
<dbReference type="OrthoDB" id="9811406at2"/>
<evidence type="ECO:0000256" key="10">
    <source>
        <dbReference type="ARBA" id="ARBA00022989"/>
    </source>
</evidence>
<evidence type="ECO:0000256" key="7">
    <source>
        <dbReference type="ARBA" id="ARBA00022475"/>
    </source>
</evidence>
<dbReference type="InterPro" id="IPR003849">
    <property type="entry name" value="Preprotein_translocase_YajC"/>
</dbReference>
<evidence type="ECO:0000313" key="14">
    <source>
        <dbReference type="EMBL" id="PAX08257.1"/>
    </source>
</evidence>
<evidence type="ECO:0000256" key="12">
    <source>
        <dbReference type="ARBA" id="ARBA00023136"/>
    </source>
</evidence>
<evidence type="ECO:0000256" key="8">
    <source>
        <dbReference type="ARBA" id="ARBA00022692"/>
    </source>
</evidence>
<dbReference type="Proteomes" id="UP000218151">
    <property type="component" value="Unassembled WGS sequence"/>
</dbReference>
<evidence type="ECO:0000256" key="13">
    <source>
        <dbReference type="SAM" id="Phobius"/>
    </source>
</evidence>
<keyword evidence="7" id="KW-1003">Cell membrane</keyword>
<keyword evidence="9" id="KW-0653">Protein transport</keyword>
<evidence type="ECO:0000256" key="6">
    <source>
        <dbReference type="ARBA" id="ARBA00022448"/>
    </source>
</evidence>
<dbReference type="GO" id="GO:0005886">
    <property type="term" value="C:plasma membrane"/>
    <property type="evidence" value="ECO:0007669"/>
    <property type="project" value="UniProtKB-SubCell"/>
</dbReference>
<reference evidence="15" key="1">
    <citation type="submission" date="2017-09" db="EMBL/GenBank/DDBJ databases">
        <authorList>
            <person name="Feng G."/>
            <person name="Zhu H."/>
        </authorList>
    </citation>
    <scope>NUCLEOTIDE SEQUENCE [LARGE SCALE GENOMIC DNA]</scope>
    <source>
        <strain evidence="15">1PNM-20</strain>
    </source>
</reference>
<comment type="function">
    <text evidence="1">The SecYEG-SecDF-YajC-YidC holo-translocon (HTL) protein secretase/insertase is a supercomplex required for protein secretion, insertion of proteins into membranes, and assembly of membrane protein complexes. While the SecYEG complex is essential for assembly of a number of proteins and complexes, the SecDF-YajC-YidC subcomplex facilitates these functions.</text>
</comment>
<keyword evidence="8 13" id="KW-0812">Transmembrane</keyword>
<dbReference type="AlphaFoldDB" id="A0A2A2SG79"/>
<organism evidence="14 15">
    <name type="scientific">Sphingomonas lenta</name>
    <dbReference type="NCBI Taxonomy" id="1141887"/>
    <lineage>
        <taxon>Bacteria</taxon>
        <taxon>Pseudomonadati</taxon>
        <taxon>Pseudomonadota</taxon>
        <taxon>Alphaproteobacteria</taxon>
        <taxon>Sphingomonadales</taxon>
        <taxon>Sphingomonadaceae</taxon>
        <taxon>Sphingomonas</taxon>
    </lineage>
</organism>
<dbReference type="PRINTS" id="PR01853">
    <property type="entry name" value="YAJCTRNLCASE"/>
</dbReference>
<dbReference type="PANTHER" id="PTHR33909:SF1">
    <property type="entry name" value="SEC TRANSLOCON ACCESSORY COMPLEX SUBUNIT YAJC"/>
    <property type="match status" value="1"/>
</dbReference>
<comment type="subcellular location">
    <subcellularLocation>
        <location evidence="2">Cell membrane</location>
        <topology evidence="2">Single-pass membrane protein</topology>
    </subcellularLocation>
</comment>
<feature type="transmembrane region" description="Helical" evidence="13">
    <location>
        <begin position="20"/>
        <end position="38"/>
    </location>
</feature>
<comment type="subunit">
    <text evidence="4">Part of the SecDF-YidC-YajC translocase complex. The SecDF-YidC-YajC translocase forms a supercomplex with SecYEG, called the holo-translocon (HTL).</text>
</comment>
<gene>
    <name evidence="14" type="primary">yajC</name>
    <name evidence="14" type="ORF">CKY28_11905</name>
</gene>
<dbReference type="PANTHER" id="PTHR33909">
    <property type="entry name" value="SEC TRANSLOCON ACCESSORY COMPLEX SUBUNIT YAJC"/>
    <property type="match status" value="1"/>
</dbReference>
<evidence type="ECO:0000313" key="15">
    <source>
        <dbReference type="Proteomes" id="UP000218151"/>
    </source>
</evidence>
<comment type="caution">
    <text evidence="14">The sequence shown here is derived from an EMBL/GenBank/DDBJ whole genome shotgun (WGS) entry which is preliminary data.</text>
</comment>
<comment type="similarity">
    <text evidence="3">Belongs to the YajC family.</text>
</comment>
<dbReference type="RefSeq" id="WP_095998499.1">
    <property type="nucleotide sequence ID" value="NZ_NSLI01000003.1"/>
</dbReference>
<evidence type="ECO:0000256" key="1">
    <source>
        <dbReference type="ARBA" id="ARBA00002061"/>
    </source>
</evidence>
<sequence>MLITPAFAQATGSASQGTAGSILGLLPLILVFIVFYFLMIRPQQRRMRALQQSIAAVKRGDQVVTAGGIVGKVTKVEDAHVEVEIAPNTRVRVVKATLTEVVGTAKPAND</sequence>
<evidence type="ECO:0000256" key="3">
    <source>
        <dbReference type="ARBA" id="ARBA00006742"/>
    </source>
</evidence>
<protein>
    <recommendedName>
        <fullName evidence="5">Sec translocon accessory complex subunit YajC</fullName>
    </recommendedName>
</protein>
<dbReference type="SMART" id="SM01323">
    <property type="entry name" value="YajC"/>
    <property type="match status" value="1"/>
</dbReference>
<dbReference type="Pfam" id="PF02699">
    <property type="entry name" value="YajC"/>
    <property type="match status" value="1"/>
</dbReference>
<evidence type="ECO:0000256" key="2">
    <source>
        <dbReference type="ARBA" id="ARBA00004162"/>
    </source>
</evidence>
<evidence type="ECO:0000256" key="11">
    <source>
        <dbReference type="ARBA" id="ARBA00023010"/>
    </source>
</evidence>
<keyword evidence="11" id="KW-0811">Translocation</keyword>
<keyword evidence="12 13" id="KW-0472">Membrane</keyword>
<dbReference type="GO" id="GO:0015031">
    <property type="term" value="P:protein transport"/>
    <property type="evidence" value="ECO:0007669"/>
    <property type="project" value="UniProtKB-KW"/>
</dbReference>
<evidence type="ECO:0000256" key="5">
    <source>
        <dbReference type="ARBA" id="ARBA00014962"/>
    </source>
</evidence>
<dbReference type="EMBL" id="NSLI01000003">
    <property type="protein sequence ID" value="PAX08257.1"/>
    <property type="molecule type" value="Genomic_DNA"/>
</dbReference>
<accession>A0A2A2SG79</accession>
<evidence type="ECO:0000256" key="4">
    <source>
        <dbReference type="ARBA" id="ARBA00011718"/>
    </source>
</evidence>
<evidence type="ECO:0000256" key="9">
    <source>
        <dbReference type="ARBA" id="ARBA00022927"/>
    </source>
</evidence>